<dbReference type="EMBL" id="JAANBB010000072">
    <property type="protein sequence ID" value="KAF7551766.1"/>
    <property type="molecule type" value="Genomic_DNA"/>
</dbReference>
<keyword evidence="10" id="KW-1185">Reference proteome</keyword>
<dbReference type="OrthoDB" id="5215911at2759"/>
<evidence type="ECO:0000256" key="3">
    <source>
        <dbReference type="ARBA" id="ARBA00022989"/>
    </source>
</evidence>
<dbReference type="InterPro" id="IPR020846">
    <property type="entry name" value="MFS_dom"/>
</dbReference>
<sequence>MTLNVPIPGTVQLVDTQGTLNVKHGKDHKDIVLVPQPSDHPDDPLRWSQPRKMQNVFCAMAWCFFAAAMISGLSPAYVAIEADTGISVADLSTGNGLMYLFLGWGTLITQTLALNYGRRPVLVVSIVLTTLVTLWSAYVKTKGEFYANRIIVGVVSSPMETLIEVIIGDVFFTHDRGFYMGLYSWTLWGSAFLAPVAAGFVAESLGWRWIQYIMSFIGAGTAIATFFFFEETMYYRTTSQAEIIGIEEATPAGDIGALEKKIQMESSPDETKSNSSSPDQASVTRSIENNSVDPSSEKTRTRAEKLKLWGFRDARQASPFKLVLLPFVLFRYPGMIFAGILVGGILSWYNVVGGSLALILSNAPYNFSTNTIGLTYLACFVGVTIGCFLSGGMSDMLTIKLARRNGGVMEPEHRLYMCIVAIIAHPAGCLLYGVGASYSIHWVGIVFGLGLISITLPIGTSLAFTYILDSYKEVAGEGLVSAILIRNLMGFAFSYAVVPIIENLGLRNAFILIAILGLVFWCFCIVMIIFGKSIRRGTAASYWRLVENYGKAAH</sequence>
<dbReference type="InterPro" id="IPR011701">
    <property type="entry name" value="MFS"/>
</dbReference>
<organism evidence="9 10">
    <name type="scientific">Cylindrodendrum hubeiense</name>
    <dbReference type="NCBI Taxonomy" id="595255"/>
    <lineage>
        <taxon>Eukaryota</taxon>
        <taxon>Fungi</taxon>
        <taxon>Dikarya</taxon>
        <taxon>Ascomycota</taxon>
        <taxon>Pezizomycotina</taxon>
        <taxon>Sordariomycetes</taxon>
        <taxon>Hypocreomycetidae</taxon>
        <taxon>Hypocreales</taxon>
        <taxon>Nectriaceae</taxon>
        <taxon>Cylindrodendrum</taxon>
    </lineage>
</organism>
<feature type="transmembrane region" description="Helical" evidence="7">
    <location>
        <begin position="150"/>
        <end position="173"/>
    </location>
</feature>
<feature type="compositionally biased region" description="Polar residues" evidence="6">
    <location>
        <begin position="273"/>
        <end position="294"/>
    </location>
</feature>
<feature type="transmembrane region" description="Helical" evidence="7">
    <location>
        <begin position="97"/>
        <end position="114"/>
    </location>
</feature>
<feature type="transmembrane region" description="Helical" evidence="7">
    <location>
        <begin position="121"/>
        <end position="138"/>
    </location>
</feature>
<feature type="transmembrane region" description="Helical" evidence="7">
    <location>
        <begin position="440"/>
        <end position="467"/>
    </location>
</feature>
<comment type="caution">
    <text evidence="9">The sequence shown here is derived from an EMBL/GenBank/DDBJ whole genome shotgun (WGS) entry which is preliminary data.</text>
</comment>
<dbReference type="SUPFAM" id="SSF103473">
    <property type="entry name" value="MFS general substrate transporter"/>
    <property type="match status" value="1"/>
</dbReference>
<feature type="transmembrane region" description="Helical" evidence="7">
    <location>
        <begin position="415"/>
        <end position="434"/>
    </location>
</feature>
<evidence type="ECO:0000313" key="9">
    <source>
        <dbReference type="EMBL" id="KAF7551766.1"/>
    </source>
</evidence>
<feature type="transmembrane region" description="Helical" evidence="7">
    <location>
        <begin position="322"/>
        <end position="351"/>
    </location>
</feature>
<dbReference type="Gene3D" id="1.20.1250.20">
    <property type="entry name" value="MFS general substrate transporter like domains"/>
    <property type="match status" value="1"/>
</dbReference>
<dbReference type="Proteomes" id="UP000722485">
    <property type="component" value="Unassembled WGS sequence"/>
</dbReference>
<dbReference type="AlphaFoldDB" id="A0A9P5HD86"/>
<protein>
    <recommendedName>
        <fullName evidence="8">Major facilitator superfamily (MFS) profile domain-containing protein</fullName>
    </recommendedName>
</protein>
<dbReference type="Pfam" id="PF07690">
    <property type="entry name" value="MFS_1"/>
    <property type="match status" value="1"/>
</dbReference>
<accession>A0A9P5HD86</accession>
<evidence type="ECO:0000256" key="4">
    <source>
        <dbReference type="ARBA" id="ARBA00023136"/>
    </source>
</evidence>
<gene>
    <name evidence="9" type="ORF">G7Z17_g4784</name>
</gene>
<evidence type="ECO:0000256" key="7">
    <source>
        <dbReference type="SAM" id="Phobius"/>
    </source>
</evidence>
<comment type="subcellular location">
    <subcellularLocation>
        <location evidence="1">Membrane</location>
        <topology evidence="1">Multi-pass membrane protein</topology>
    </subcellularLocation>
</comment>
<feature type="transmembrane region" description="Helical" evidence="7">
    <location>
        <begin position="510"/>
        <end position="530"/>
    </location>
</feature>
<feature type="transmembrane region" description="Helical" evidence="7">
    <location>
        <begin position="56"/>
        <end position="77"/>
    </location>
</feature>
<evidence type="ECO:0000259" key="8">
    <source>
        <dbReference type="PROSITE" id="PS50850"/>
    </source>
</evidence>
<feature type="transmembrane region" description="Helical" evidence="7">
    <location>
        <begin position="209"/>
        <end position="229"/>
    </location>
</feature>
<keyword evidence="5" id="KW-0325">Glycoprotein</keyword>
<feature type="transmembrane region" description="Helical" evidence="7">
    <location>
        <begin position="479"/>
        <end position="498"/>
    </location>
</feature>
<dbReference type="PANTHER" id="PTHR23502">
    <property type="entry name" value="MAJOR FACILITATOR SUPERFAMILY"/>
    <property type="match status" value="1"/>
</dbReference>
<dbReference type="PANTHER" id="PTHR23502:SF30">
    <property type="entry name" value="TRANSPORTER, PUTATIVE (AFU_ORTHOLOGUE AFUA_8G04702)-RELATED"/>
    <property type="match status" value="1"/>
</dbReference>
<keyword evidence="2 7" id="KW-0812">Transmembrane</keyword>
<name>A0A9P5HD86_9HYPO</name>
<feature type="region of interest" description="Disordered" evidence="6">
    <location>
        <begin position="266"/>
        <end position="299"/>
    </location>
</feature>
<evidence type="ECO:0000313" key="10">
    <source>
        <dbReference type="Proteomes" id="UP000722485"/>
    </source>
</evidence>
<keyword evidence="3 7" id="KW-1133">Transmembrane helix</keyword>
<feature type="domain" description="Major facilitator superfamily (MFS) profile" evidence="8">
    <location>
        <begin position="55"/>
        <end position="532"/>
    </location>
</feature>
<evidence type="ECO:0000256" key="1">
    <source>
        <dbReference type="ARBA" id="ARBA00004141"/>
    </source>
</evidence>
<dbReference type="GO" id="GO:0005886">
    <property type="term" value="C:plasma membrane"/>
    <property type="evidence" value="ECO:0007669"/>
    <property type="project" value="TreeGrafter"/>
</dbReference>
<evidence type="ECO:0000256" key="2">
    <source>
        <dbReference type="ARBA" id="ARBA00022692"/>
    </source>
</evidence>
<reference evidence="9" key="1">
    <citation type="submission" date="2020-03" db="EMBL/GenBank/DDBJ databases">
        <title>Draft Genome Sequence of Cylindrodendrum hubeiense.</title>
        <authorList>
            <person name="Buettner E."/>
            <person name="Kellner H."/>
        </authorList>
    </citation>
    <scope>NUCLEOTIDE SEQUENCE</scope>
    <source>
        <strain evidence="9">IHI 201604</strain>
    </source>
</reference>
<dbReference type="PROSITE" id="PS50850">
    <property type="entry name" value="MFS"/>
    <property type="match status" value="1"/>
</dbReference>
<dbReference type="GO" id="GO:0022857">
    <property type="term" value="F:transmembrane transporter activity"/>
    <property type="evidence" value="ECO:0007669"/>
    <property type="project" value="InterPro"/>
</dbReference>
<evidence type="ECO:0000256" key="5">
    <source>
        <dbReference type="ARBA" id="ARBA00023180"/>
    </source>
</evidence>
<feature type="transmembrane region" description="Helical" evidence="7">
    <location>
        <begin position="185"/>
        <end position="203"/>
    </location>
</feature>
<keyword evidence="4 7" id="KW-0472">Membrane</keyword>
<evidence type="ECO:0000256" key="6">
    <source>
        <dbReference type="SAM" id="MobiDB-lite"/>
    </source>
</evidence>
<dbReference type="InterPro" id="IPR036259">
    <property type="entry name" value="MFS_trans_sf"/>
</dbReference>
<feature type="transmembrane region" description="Helical" evidence="7">
    <location>
        <begin position="371"/>
        <end position="394"/>
    </location>
</feature>
<proteinExistence type="predicted"/>